<comment type="caution">
    <text evidence="2">The sequence shown here is derived from an EMBL/GenBank/DDBJ whole genome shotgun (WGS) entry which is preliminary data.</text>
</comment>
<dbReference type="RefSeq" id="WP_315910514.1">
    <property type="nucleotide sequence ID" value="NZ_JAOPKD010000003.1"/>
</dbReference>
<dbReference type="Pfam" id="PF04307">
    <property type="entry name" value="YdjM"/>
    <property type="match status" value="1"/>
</dbReference>
<feature type="transmembrane region" description="Helical" evidence="1">
    <location>
        <begin position="57"/>
        <end position="76"/>
    </location>
</feature>
<reference evidence="2" key="1">
    <citation type="submission" date="2023-02" db="EMBL/GenBank/DDBJ databases">
        <title>Enrichment on poylsaccharides allowed isolation of novel metabolic and taxonomic groups of Haloarchaea.</title>
        <authorList>
            <person name="Sorokin D.Y."/>
            <person name="Elcheninov A.G."/>
            <person name="Khizhniak T.V."/>
            <person name="Kolganova T.V."/>
            <person name="Kublanov I.V."/>
        </authorList>
    </citation>
    <scope>NUCLEOTIDE SEQUENCE</scope>
    <source>
        <strain evidence="2">HArc-curdl7</strain>
    </source>
</reference>
<keyword evidence="2" id="KW-0378">Hydrolase</keyword>
<evidence type="ECO:0000313" key="2">
    <source>
        <dbReference type="EMBL" id="MCU4726390.1"/>
    </source>
</evidence>
<dbReference type="EMBL" id="JAOPKD010000003">
    <property type="protein sequence ID" value="MCU4726390.1"/>
    <property type="molecule type" value="Genomic_DNA"/>
</dbReference>
<keyword evidence="1" id="KW-0812">Transmembrane</keyword>
<name>A0AAE3LER7_9EURY</name>
<dbReference type="Proteomes" id="UP001209746">
    <property type="component" value="Unassembled WGS sequence"/>
</dbReference>
<accession>A0AAE3LER7</accession>
<protein>
    <submittedName>
        <fullName evidence="2">Metal-dependent hydrolase</fullName>
    </submittedName>
</protein>
<evidence type="ECO:0000256" key="1">
    <source>
        <dbReference type="SAM" id="Phobius"/>
    </source>
</evidence>
<evidence type="ECO:0000313" key="3">
    <source>
        <dbReference type="Proteomes" id="UP001209746"/>
    </source>
</evidence>
<organism evidence="2 3">
    <name type="scientific">Halapricum hydrolyticum</name>
    <dbReference type="NCBI Taxonomy" id="2979991"/>
    <lineage>
        <taxon>Archaea</taxon>
        <taxon>Methanobacteriati</taxon>
        <taxon>Methanobacteriota</taxon>
        <taxon>Stenosarchaea group</taxon>
        <taxon>Halobacteria</taxon>
        <taxon>Halobacteriales</taxon>
        <taxon>Haloarculaceae</taxon>
        <taxon>Halapricum</taxon>
    </lineage>
</organism>
<proteinExistence type="predicted"/>
<keyword evidence="1" id="KW-0472">Membrane</keyword>
<keyword evidence="1" id="KW-1133">Transmembrane helix</keyword>
<dbReference type="AlphaFoldDB" id="A0AAE3LER7"/>
<dbReference type="InterPro" id="IPR007404">
    <property type="entry name" value="YdjM-like"/>
</dbReference>
<sequence length="186" mass="20669">MWPWGHLAAGYLLYRGLDRTRVPDAVPVLLLALGTQIPDLIDKPLAWTIPLLPNGRSLGHSLVIALPILLGLLLLTDGRRRRLVIPLAIGYLTHLGTDALYPALDGNWYYVGFLGWPIVPPIEYPGESTGIIRHFFAFELTVTSGFELLLFGSSVLVWLLDGKPGWEIVVRITKTRVRQVKIAIDS</sequence>
<dbReference type="GO" id="GO:0016787">
    <property type="term" value="F:hydrolase activity"/>
    <property type="evidence" value="ECO:0007669"/>
    <property type="project" value="UniProtKB-KW"/>
</dbReference>
<gene>
    <name evidence="2" type="ORF">OB914_05330</name>
</gene>